<organism evidence="4 5">
    <name type="scientific">Tilletia caries</name>
    <name type="common">wheat bunt fungus</name>
    <dbReference type="NCBI Taxonomy" id="13290"/>
    <lineage>
        <taxon>Eukaryota</taxon>
        <taxon>Fungi</taxon>
        <taxon>Dikarya</taxon>
        <taxon>Basidiomycota</taxon>
        <taxon>Ustilaginomycotina</taxon>
        <taxon>Exobasidiomycetes</taxon>
        <taxon>Tilletiales</taxon>
        <taxon>Tilletiaceae</taxon>
        <taxon>Tilletia</taxon>
    </lineage>
</organism>
<dbReference type="InterPro" id="IPR050983">
    <property type="entry name" value="GST_Omega/HSP26"/>
</dbReference>
<dbReference type="CDD" id="cd00570">
    <property type="entry name" value="GST_N_family"/>
    <property type="match status" value="1"/>
</dbReference>
<dbReference type="SFLD" id="SFLDS00019">
    <property type="entry name" value="Glutathione_Transferase_(cytos"/>
    <property type="match status" value="1"/>
</dbReference>
<evidence type="ECO:0000313" key="6">
    <source>
        <dbReference type="Proteomes" id="UP000836402"/>
    </source>
</evidence>
<dbReference type="PROSITE" id="PS50404">
    <property type="entry name" value="GST_NTER"/>
    <property type="match status" value="1"/>
</dbReference>
<evidence type="ECO:0000313" key="3">
    <source>
        <dbReference type="EMBL" id="CAD6947702.1"/>
    </source>
</evidence>
<dbReference type="PANTHER" id="PTHR43968">
    <property type="match status" value="1"/>
</dbReference>
<dbReference type="InterPro" id="IPR036282">
    <property type="entry name" value="Glutathione-S-Trfase_C_sf"/>
</dbReference>
<dbReference type="Gene3D" id="1.20.1050.10">
    <property type="match status" value="1"/>
</dbReference>
<dbReference type="Proteomes" id="UP000836402">
    <property type="component" value="Unassembled WGS sequence"/>
</dbReference>
<protein>
    <recommendedName>
        <fullName evidence="7">GST N-terminal domain-containing protein</fullName>
    </recommendedName>
</protein>
<comment type="caution">
    <text evidence="4">The sequence shown here is derived from an EMBL/GenBank/DDBJ whole genome shotgun (WGS) entry which is preliminary data.</text>
</comment>
<dbReference type="InterPro" id="IPR040079">
    <property type="entry name" value="Glutathione_S-Trfase"/>
</dbReference>
<dbReference type="EMBL" id="LWDD02000152">
    <property type="protein sequence ID" value="KAE8263326.1"/>
    <property type="molecule type" value="Genomic_DNA"/>
</dbReference>
<sequence>MSSASSKPYHTQCTGQALVTVQTVAAKSDEEASSKLTLFGACFCPFVQRAWAALCLLSPPSASSPWQYREVDPYAKPADLLELSPKGLVPALKLGKDDAYPPDLVRGICESTVIVEYLIENFDPSPSGESLLPPKSQPYERALYRIAADRLNRTLVPAFYRYLQAQNPDAQVQHGREFVQEVEAFVRGMDVVPASSASWGEGGRSSPASGGGFWDGSQTPSLVDFDVAPWLFRATNVLKHFRGLELDKALDPALKDRYLAWQEAVFNHPAWKATVSDEQTYLDSYVRYAENRPNTSQVATAINEGRALP</sequence>
<evidence type="ECO:0000313" key="5">
    <source>
        <dbReference type="Proteomes" id="UP000077671"/>
    </source>
</evidence>
<evidence type="ECO:0000259" key="2">
    <source>
        <dbReference type="PROSITE" id="PS50405"/>
    </source>
</evidence>
<dbReference type="SUPFAM" id="SSF47616">
    <property type="entry name" value="GST C-terminal domain-like"/>
    <property type="match status" value="1"/>
</dbReference>
<dbReference type="SFLD" id="SFLDG00358">
    <property type="entry name" value="Main_(cytGST)"/>
    <property type="match status" value="1"/>
</dbReference>
<feature type="domain" description="GST C-terminal" evidence="2">
    <location>
        <begin position="137"/>
        <end position="297"/>
    </location>
</feature>
<dbReference type="SUPFAM" id="SSF52833">
    <property type="entry name" value="Thioredoxin-like"/>
    <property type="match status" value="1"/>
</dbReference>
<evidence type="ECO:0000259" key="1">
    <source>
        <dbReference type="PROSITE" id="PS50404"/>
    </source>
</evidence>
<name>A0A177VC69_9BASI</name>
<proteinExistence type="predicted"/>
<accession>A0A177VC69</accession>
<dbReference type="EMBL" id="CAJHJG010005119">
    <property type="protein sequence ID" value="CAD6947702.1"/>
    <property type="molecule type" value="Genomic_DNA"/>
</dbReference>
<dbReference type="PROSITE" id="PS50405">
    <property type="entry name" value="GST_CTER"/>
    <property type="match status" value="1"/>
</dbReference>
<dbReference type="InterPro" id="IPR004045">
    <property type="entry name" value="Glutathione_S-Trfase_N"/>
</dbReference>
<dbReference type="PANTHER" id="PTHR43968:SF6">
    <property type="entry name" value="GLUTATHIONE S-TRANSFERASE OMEGA"/>
    <property type="match status" value="1"/>
</dbReference>
<dbReference type="InterPro" id="IPR010987">
    <property type="entry name" value="Glutathione-S-Trfase_C-like"/>
</dbReference>
<dbReference type="AlphaFoldDB" id="A0A177VC69"/>
<keyword evidence="6" id="KW-1185">Reference proteome</keyword>
<dbReference type="Pfam" id="PF13417">
    <property type="entry name" value="GST_N_3"/>
    <property type="match status" value="1"/>
</dbReference>
<reference evidence="3" key="3">
    <citation type="submission" date="2020-10" db="EMBL/GenBank/DDBJ databases">
        <authorList>
            <person name="Sedaghatjoo S."/>
        </authorList>
    </citation>
    <scope>NUCLEOTIDE SEQUENCE</scope>
    <source>
        <strain evidence="3">AZH3</strain>
    </source>
</reference>
<evidence type="ECO:0008006" key="7">
    <source>
        <dbReference type="Google" id="ProtNLM"/>
    </source>
</evidence>
<gene>
    <name evidence="4" type="ORF">A4X03_0g1761</name>
    <name evidence="3" type="ORF">JKIAZH3_G2461</name>
</gene>
<dbReference type="Gene3D" id="3.40.30.10">
    <property type="entry name" value="Glutaredoxin"/>
    <property type="match status" value="1"/>
</dbReference>
<dbReference type="InterPro" id="IPR036249">
    <property type="entry name" value="Thioredoxin-like_sf"/>
</dbReference>
<reference evidence="4" key="1">
    <citation type="submission" date="2016-04" db="EMBL/GenBank/DDBJ databases">
        <authorList>
            <person name="Nguyen H.D."/>
            <person name="Kesanakurti P."/>
            <person name="Cullis J."/>
            <person name="Levesque C.A."/>
            <person name="Hambleton S."/>
        </authorList>
    </citation>
    <scope>NUCLEOTIDE SEQUENCE</scope>
    <source>
        <strain evidence="4">DAOMC 238032</strain>
    </source>
</reference>
<reference evidence="4" key="2">
    <citation type="journal article" date="2019" name="IMA Fungus">
        <title>Genome sequencing and comparison of five Tilletia species to identify candidate genes for the detection of regulated species infecting wheat.</title>
        <authorList>
            <person name="Nguyen H.D.T."/>
            <person name="Sultana T."/>
            <person name="Kesanakurti P."/>
            <person name="Hambleton S."/>
        </authorList>
    </citation>
    <scope>NUCLEOTIDE SEQUENCE</scope>
    <source>
        <strain evidence="4">DAOMC 238032</strain>
    </source>
</reference>
<feature type="domain" description="GST N-terminal" evidence="1">
    <location>
        <begin position="34"/>
        <end position="126"/>
    </location>
</feature>
<dbReference type="Proteomes" id="UP000077671">
    <property type="component" value="Unassembled WGS sequence"/>
</dbReference>
<evidence type="ECO:0000313" key="4">
    <source>
        <dbReference type="EMBL" id="KAE8263326.1"/>
    </source>
</evidence>
<dbReference type="GO" id="GO:0005737">
    <property type="term" value="C:cytoplasm"/>
    <property type="evidence" value="ECO:0007669"/>
    <property type="project" value="TreeGrafter"/>
</dbReference>